<dbReference type="Proteomes" id="UP000609879">
    <property type="component" value="Unassembled WGS sequence"/>
</dbReference>
<keyword evidence="2" id="KW-0812">Transmembrane</keyword>
<evidence type="ECO:0000313" key="3">
    <source>
        <dbReference type="EMBL" id="GID80649.1"/>
    </source>
</evidence>
<dbReference type="EMBL" id="BOMI01000197">
    <property type="protein sequence ID" value="GID80649.1"/>
    <property type="molecule type" value="Genomic_DNA"/>
</dbReference>
<name>A0ABQ3YKW7_9ACTN</name>
<feature type="transmembrane region" description="Helical" evidence="2">
    <location>
        <begin position="79"/>
        <end position="101"/>
    </location>
</feature>
<evidence type="ECO:0000313" key="4">
    <source>
        <dbReference type="Proteomes" id="UP000609879"/>
    </source>
</evidence>
<sequence>MAGKRRGVSPLGGGWDEAIITPRVGITRFAPSGWSRLMSVFRTTNTNPAKPREPHPGFPDGPTEKLGEKKPRKRRNWTLILVAGIALFALNVAAVAVFVAWRTSQAARAAAERPPVVPAPTAEGYDVTYAQEPLRVQVGCSAVLFLDLDEPRSNAEEKVSDLRYDSRCGASVPNLTLGPGASAGAQVQSSDTDAAGCRRAIRTAPLGPGATVAVRKGTVLCVLTAGEPAKMALVEITEVGTTGTAGMRATSWKVTG</sequence>
<evidence type="ECO:0000256" key="1">
    <source>
        <dbReference type="SAM" id="MobiDB-lite"/>
    </source>
</evidence>
<proteinExistence type="predicted"/>
<protein>
    <submittedName>
        <fullName evidence="3">Uncharacterized protein</fullName>
    </submittedName>
</protein>
<gene>
    <name evidence="3" type="ORF">Ade02nite_92900</name>
</gene>
<feature type="region of interest" description="Disordered" evidence="1">
    <location>
        <begin position="44"/>
        <end position="70"/>
    </location>
</feature>
<reference evidence="3 4" key="1">
    <citation type="submission" date="2021-01" db="EMBL/GenBank/DDBJ databases">
        <title>Whole genome shotgun sequence of Actinoplanes deccanensis NBRC 13994.</title>
        <authorList>
            <person name="Komaki H."/>
            <person name="Tamura T."/>
        </authorList>
    </citation>
    <scope>NUCLEOTIDE SEQUENCE [LARGE SCALE GENOMIC DNA]</scope>
    <source>
        <strain evidence="3 4">NBRC 13994</strain>
    </source>
</reference>
<keyword evidence="2" id="KW-0472">Membrane</keyword>
<organism evidence="3 4">
    <name type="scientific">Paractinoplanes deccanensis</name>
    <dbReference type="NCBI Taxonomy" id="113561"/>
    <lineage>
        <taxon>Bacteria</taxon>
        <taxon>Bacillati</taxon>
        <taxon>Actinomycetota</taxon>
        <taxon>Actinomycetes</taxon>
        <taxon>Micromonosporales</taxon>
        <taxon>Micromonosporaceae</taxon>
        <taxon>Paractinoplanes</taxon>
    </lineage>
</organism>
<evidence type="ECO:0000256" key="2">
    <source>
        <dbReference type="SAM" id="Phobius"/>
    </source>
</evidence>
<keyword evidence="4" id="KW-1185">Reference proteome</keyword>
<accession>A0ABQ3YKW7</accession>
<comment type="caution">
    <text evidence="3">The sequence shown here is derived from an EMBL/GenBank/DDBJ whole genome shotgun (WGS) entry which is preliminary data.</text>
</comment>
<keyword evidence="2" id="KW-1133">Transmembrane helix</keyword>